<feature type="compositionally biased region" description="Basic and acidic residues" evidence="1">
    <location>
        <begin position="1608"/>
        <end position="1629"/>
    </location>
</feature>
<dbReference type="EMBL" id="CAMXCT030003946">
    <property type="protein sequence ID" value="CAL4794319.1"/>
    <property type="molecule type" value="Genomic_DNA"/>
</dbReference>
<evidence type="ECO:0000313" key="4">
    <source>
        <dbReference type="Proteomes" id="UP001152797"/>
    </source>
</evidence>
<feature type="compositionally biased region" description="Basic and acidic residues" evidence="1">
    <location>
        <begin position="1414"/>
        <end position="1425"/>
    </location>
</feature>
<feature type="region of interest" description="Disordered" evidence="1">
    <location>
        <begin position="1858"/>
        <end position="1877"/>
    </location>
</feature>
<evidence type="ECO:0000313" key="3">
    <source>
        <dbReference type="EMBL" id="CAL4794319.1"/>
    </source>
</evidence>
<feature type="region of interest" description="Disordered" evidence="1">
    <location>
        <begin position="1946"/>
        <end position="1970"/>
    </location>
</feature>
<dbReference type="PANTHER" id="PTHR21713">
    <property type="entry name" value="NASCENT POLYPEPTIDE ASSOCIATED COMPLEX ALPHA SUBUNIT-RELATED"/>
    <property type="match status" value="1"/>
</dbReference>
<gene>
    <name evidence="2" type="ORF">C1SCF055_LOCUS32595</name>
</gene>
<reference evidence="3 4" key="2">
    <citation type="submission" date="2024-05" db="EMBL/GenBank/DDBJ databases">
        <authorList>
            <person name="Chen Y."/>
            <person name="Shah S."/>
            <person name="Dougan E. K."/>
            <person name="Thang M."/>
            <person name="Chan C."/>
        </authorList>
    </citation>
    <scope>NUCLEOTIDE SEQUENCE [LARGE SCALE GENOMIC DNA]</scope>
</reference>
<protein>
    <submittedName>
        <fullName evidence="3">MATH and LRR domain-containing protein</fullName>
    </submittedName>
</protein>
<feature type="compositionally biased region" description="Basic and acidic residues" evidence="1">
    <location>
        <begin position="1492"/>
        <end position="1502"/>
    </location>
</feature>
<dbReference type="EMBL" id="CAMXCT010003946">
    <property type="protein sequence ID" value="CAI4007007.1"/>
    <property type="molecule type" value="Genomic_DNA"/>
</dbReference>
<feature type="region of interest" description="Disordered" evidence="1">
    <location>
        <begin position="1608"/>
        <end position="1647"/>
    </location>
</feature>
<dbReference type="InterPro" id="IPR016641">
    <property type="entry name" value="EGD2/NACA0like"/>
</dbReference>
<feature type="compositionally biased region" description="Low complexity" evidence="1">
    <location>
        <begin position="1632"/>
        <end position="1642"/>
    </location>
</feature>
<dbReference type="CDD" id="cd06503">
    <property type="entry name" value="ATP-synt_Fo_b"/>
    <property type="match status" value="1"/>
</dbReference>
<dbReference type="Proteomes" id="UP001152797">
    <property type="component" value="Unassembled WGS sequence"/>
</dbReference>
<reference evidence="2" key="1">
    <citation type="submission" date="2022-10" db="EMBL/GenBank/DDBJ databases">
        <authorList>
            <person name="Chen Y."/>
            <person name="Dougan E. K."/>
            <person name="Chan C."/>
            <person name="Rhodes N."/>
            <person name="Thang M."/>
        </authorList>
    </citation>
    <scope>NUCLEOTIDE SEQUENCE</scope>
</reference>
<feature type="compositionally biased region" description="Basic and acidic residues" evidence="1">
    <location>
        <begin position="1574"/>
        <end position="1584"/>
    </location>
</feature>
<dbReference type="GO" id="GO:0005854">
    <property type="term" value="C:nascent polypeptide-associated complex"/>
    <property type="evidence" value="ECO:0007669"/>
    <property type="project" value="InterPro"/>
</dbReference>
<name>A0A9P1DCK5_9DINO</name>
<feature type="region of interest" description="Disordered" evidence="1">
    <location>
        <begin position="1800"/>
        <end position="1838"/>
    </location>
</feature>
<dbReference type="EMBL" id="CAMXCT020003946">
    <property type="protein sequence ID" value="CAL1160382.1"/>
    <property type="molecule type" value="Genomic_DNA"/>
</dbReference>
<feature type="compositionally biased region" description="Basic and acidic residues" evidence="1">
    <location>
        <begin position="1440"/>
        <end position="1452"/>
    </location>
</feature>
<evidence type="ECO:0000256" key="1">
    <source>
        <dbReference type="SAM" id="MobiDB-lite"/>
    </source>
</evidence>
<feature type="region of interest" description="Disordered" evidence="1">
    <location>
        <begin position="1574"/>
        <end position="1596"/>
    </location>
</feature>
<feature type="compositionally biased region" description="Basic and acidic residues" evidence="1">
    <location>
        <begin position="1800"/>
        <end position="1811"/>
    </location>
</feature>
<feature type="region of interest" description="Disordered" evidence="1">
    <location>
        <begin position="284"/>
        <end position="318"/>
    </location>
</feature>
<feature type="compositionally biased region" description="Basic and acidic residues" evidence="1">
    <location>
        <begin position="1822"/>
        <end position="1838"/>
    </location>
</feature>
<feature type="compositionally biased region" description="Basic and acidic residues" evidence="1">
    <location>
        <begin position="1387"/>
        <end position="1407"/>
    </location>
</feature>
<feature type="region of interest" description="Disordered" evidence="1">
    <location>
        <begin position="1720"/>
        <end position="1742"/>
    </location>
</feature>
<sequence length="2002" mass="222958">MAALDDAAKREFVTENAAADLQYVLEDSSTEGTFAMPTTPKGVPASAAAFIAAGFVDALVNTVDIARSSEDDLSGEGLWQKFFTEGKAFMEEITGPTPHSFEAWHYPYGFLWVSAANKQTLGEHNFFIFQCKRMATTAFKAGKIYLWEHPEDLGRVKDTDDVPGSIWQWDELRTLQLESDATTWAIYQCHFGADTPKPTRFLGNIDKEMPHSGWPTFDAEGFYSGPLGAGCGHRFHVRKLIGKTKGVWNTSPSAAYPSKLCKYLAQLLLSRFVGGRTVLDKPALSAVDGPSQVRPATEEEEDQGHTEGTEDNISPLDDDKVKEVSEDVPYNGGCSGQPISSDWDLKRARLVDGLGLCSPNRWWPSDRFVFQQTSAAGLAEDLHELVRSFVIKNIADLRQASFELAVGKMTKFPFSSEALEEVRKRWAQLLSRPDKALFKAERQPFLLELLSQTLQGLGDPDWRVLTEQFDSFSSGVPVGYDQPLPRVSAVFPPKERFRKLDDSVFMEDSVNYKSADGMSHKLEEKFREEEALGRMYPTTLGALQSRFAGQKVLIAPMGALEKPDGGVRPLHDATHHVQVNNAIQFQDQLEYPGPGDPAAVVESSRLVRAPNLQIVYVDDLHILVWGPDKFLWLWMMIATYEIVGTPFGYHKFKGGLEIPFIGYELDYYRKTIGISLKRARWLRDFMGELEQRRYTVPMRDFNEFLGRLGFVARILVWIKPHLAPLYSWSAALDRGCVATMPKMVRLVILYLQSQLEVLTRRLSSSDADDLTNGLVAKFDAKLRVSGVFEDLYLELLEQLWAAREDFLDKEMALSAEEFYWLCHLFWSFIRTDLPSGFRPRQLECLREHLRAVLLHIGDNRSTTWITNVWKALTVVLTSHRSGHDIQSLQNVLLMTDITEASMGIPRGSWSYWALSYSPDAEHRGKVNAECRRILVSISRHLPEDDSHGTGDLLGEIDSFLGNVSLGLRASSIGAEGTGDVAQTIGSGEPAEGSMAVSKEVPLLPCQVPEEDGELAQRERAAEAFDVQVVADEKERATMADPLAKEAFSGAEDSVAGAAASSAVGQRLPAEVSGKDNSSAEADEDAIRGIASVAVAQNFQNAKARNERILELMDKLQVEVAASGYQSANSVAEAWKLDPLKKIQQLDAARAAASVAVSQCLQNAKAASSGYHSANSVAEDDAARAAASMAVSQCLQNAKVASSGYHCANSVAEDDAARAAASMAVSQCLQNAKARFTHCCAMQGSLRVDKSSHVLQKCNKCWTQVASSGYHCANSVAEDDAARAAASMAVSQCLQNAKVAANDHHNTVLEARCVAAQHVESWTASILLLQQVLAGLNNGDHERLGGSTGPLLEEAQEVASCRDESAQGPLDILEFDLQGIPDPPVTHEICESKDDEERPSTADMKQDDLVSTCDGSRRDPESRCDFWEGSELGRPSSSDRPQSERRERPHELISRPVKPLCEEEECRENEDGAAGTMPPVPSAPASPCQDEQSDARRMRREAEKLVSDIEAKAHEVLREQEEEANAIRIRREAERLVDELEAKAKKALREKHEEQLSATRIRQEAERIVDRVQERAQEAAKEQQERSNATSLRKQAAKLVDEVEAEARKALREQRERSQSRQEGRVEAKEPSTAAADPDPATTKLRVEAEKLEAEIRATFTEQQKKDAADRAEATSRALDAQFEALQESEKDRAEAFQALEATREVVRQGDLAYAKAELSETARREAEERAKAQEKEIQDARRRMMQEQALQKTESERREALRALQATRQVARNSNDDAKAKWEQMKAQAAEAEREVKEAANKWNRQAEEKAAQAQVGQVAETEIRSEERKVQKVQPDVKDELERAQAEADNLLASAQKAKALAEEEHERTQQLQLEAKRAEAKAKAAQMEALKCREKLRMSQKEADDAERARCEAVLQKVRWRVEARRLEVEEELFSQVRNKMEAHGLRRVPQSEKSAMEEPQVQKPETFDQMVQRMRGTWDQRLKVLEGQGRTPGSQRPRY</sequence>
<comment type="caution">
    <text evidence="2">The sequence shown here is derived from an EMBL/GenBank/DDBJ whole genome shotgun (WGS) entry which is preliminary data.</text>
</comment>
<feature type="compositionally biased region" description="Basic and acidic residues" evidence="1">
    <location>
        <begin position="1861"/>
        <end position="1877"/>
    </location>
</feature>
<organism evidence="2">
    <name type="scientific">Cladocopium goreaui</name>
    <dbReference type="NCBI Taxonomy" id="2562237"/>
    <lineage>
        <taxon>Eukaryota</taxon>
        <taxon>Sar</taxon>
        <taxon>Alveolata</taxon>
        <taxon>Dinophyceae</taxon>
        <taxon>Suessiales</taxon>
        <taxon>Symbiodiniaceae</taxon>
        <taxon>Cladocopium</taxon>
    </lineage>
</organism>
<evidence type="ECO:0000313" key="2">
    <source>
        <dbReference type="EMBL" id="CAI4007007.1"/>
    </source>
</evidence>
<keyword evidence="4" id="KW-1185">Reference proteome</keyword>
<accession>A0A9P1DCK5</accession>
<feature type="region of interest" description="Disordered" evidence="1">
    <location>
        <begin position="1377"/>
        <end position="1502"/>
    </location>
</feature>
<proteinExistence type="predicted"/>